<dbReference type="STRING" id="31234.E3LTR3"/>
<keyword evidence="1" id="KW-1133">Transmembrane helix</keyword>
<protein>
    <submittedName>
        <fullName evidence="2">CRE-STR-182 protein</fullName>
    </submittedName>
</protein>
<evidence type="ECO:0000313" key="2">
    <source>
        <dbReference type="EMBL" id="EFP10889.1"/>
    </source>
</evidence>
<accession>E3LTR3</accession>
<dbReference type="OrthoDB" id="5787558at2759"/>
<dbReference type="EMBL" id="DS268415">
    <property type="protein sequence ID" value="EFP10889.1"/>
    <property type="molecule type" value="Genomic_DNA"/>
</dbReference>
<feature type="transmembrane region" description="Helical" evidence="1">
    <location>
        <begin position="86"/>
        <end position="110"/>
    </location>
</feature>
<keyword evidence="1" id="KW-0812">Transmembrane</keyword>
<gene>
    <name evidence="2" type="primary">Cre-str-182</name>
    <name evidence="2" type="ORF">CRE_30688</name>
</gene>
<dbReference type="FunCoup" id="E3LTR3">
    <property type="interactions" value="52"/>
</dbReference>
<dbReference type="OMA" id="VMIYLMS"/>
<dbReference type="AlphaFoldDB" id="E3LTR3"/>
<dbReference type="Pfam" id="PF10326">
    <property type="entry name" value="7TM_GPCR_Str"/>
    <property type="match status" value="1"/>
</dbReference>
<keyword evidence="3" id="KW-1185">Reference proteome</keyword>
<name>E3LTR3_CAERE</name>
<evidence type="ECO:0000256" key="1">
    <source>
        <dbReference type="SAM" id="Phobius"/>
    </source>
</evidence>
<dbReference type="InterPro" id="IPR019428">
    <property type="entry name" value="7TM_GPCR_serpentine_rcpt_Str"/>
</dbReference>
<organism evidence="3">
    <name type="scientific">Caenorhabditis remanei</name>
    <name type="common">Caenorhabditis vulgaris</name>
    <dbReference type="NCBI Taxonomy" id="31234"/>
    <lineage>
        <taxon>Eukaryota</taxon>
        <taxon>Metazoa</taxon>
        <taxon>Ecdysozoa</taxon>
        <taxon>Nematoda</taxon>
        <taxon>Chromadorea</taxon>
        <taxon>Rhabditida</taxon>
        <taxon>Rhabditina</taxon>
        <taxon>Rhabditomorpha</taxon>
        <taxon>Rhabditoidea</taxon>
        <taxon>Rhabditidae</taxon>
        <taxon>Peloderinae</taxon>
        <taxon>Caenorhabditis</taxon>
    </lineage>
</organism>
<feature type="transmembrane region" description="Helical" evidence="1">
    <location>
        <begin position="12"/>
        <end position="29"/>
    </location>
</feature>
<dbReference type="GO" id="GO:0038022">
    <property type="term" value="F:G protein-coupled olfactory receptor activity"/>
    <property type="evidence" value="ECO:0007669"/>
    <property type="project" value="TreeGrafter"/>
</dbReference>
<proteinExistence type="predicted"/>
<evidence type="ECO:0000313" key="3">
    <source>
        <dbReference type="Proteomes" id="UP000008281"/>
    </source>
</evidence>
<reference evidence="2" key="1">
    <citation type="submission" date="2007-07" db="EMBL/GenBank/DDBJ databases">
        <title>PCAP assembly of the Caenorhabditis remanei genome.</title>
        <authorList>
            <consortium name="The Caenorhabditis remanei Sequencing Consortium"/>
            <person name="Wilson R.K."/>
        </authorList>
    </citation>
    <scope>NUCLEOTIDE SEQUENCE [LARGE SCALE GENOMIC DNA]</scope>
    <source>
        <strain evidence="2">PB4641</strain>
    </source>
</reference>
<feature type="transmembrane region" description="Helical" evidence="1">
    <location>
        <begin position="130"/>
        <end position="152"/>
    </location>
</feature>
<dbReference type="eggNOG" id="ENOG502TFP1">
    <property type="taxonomic scope" value="Eukaryota"/>
</dbReference>
<dbReference type="PANTHER" id="PTHR22943:SF121">
    <property type="entry name" value="SEVEN TM RECEPTOR"/>
    <property type="match status" value="1"/>
</dbReference>
<feature type="transmembrane region" description="Helical" evidence="1">
    <location>
        <begin position="283"/>
        <end position="306"/>
    </location>
</feature>
<dbReference type="HOGENOM" id="CLU_036335_2_0_1"/>
<keyword evidence="1" id="KW-0472">Membrane</keyword>
<dbReference type="GO" id="GO:0005886">
    <property type="term" value="C:plasma membrane"/>
    <property type="evidence" value="ECO:0007669"/>
    <property type="project" value="TreeGrafter"/>
</dbReference>
<sequence length="354" mass="40781">MIELLKDIIQCLALSISIVLNSVLTYLIMTKSNSKMGSYKYIMMYLSLSALCYSILGLIVRPDLLSYSSCFAVYVKNSSSFFSPDVMIYLMSFICAFYFFFASLIAVHFVYRYNALKNGAKWAYFQGKFLFCWFLISPLLYVNWTLNCLLVFQPNKKSTEFLRNRMAADFGLNVDDVTYIIADFYQVDDSGKFAPSPWAFFSGFNFLVMTVVSLVVIFVFGIKCYYEMTHVIVPNRNHSITQKLLQTQLFRALVFQTLIPLIIMYLPLFVLFIFPMFNINVGFAHYVSISISLYPALDALPNLLFIRDYRDCLYNFMKKPETPKSFELYSVRRGSTTTSSARKSTVNLGRVDLG</sequence>
<dbReference type="GO" id="GO:0042048">
    <property type="term" value="P:olfactory behavior"/>
    <property type="evidence" value="ECO:0007669"/>
    <property type="project" value="TreeGrafter"/>
</dbReference>
<feature type="transmembrane region" description="Helical" evidence="1">
    <location>
        <begin position="253"/>
        <end position="277"/>
    </location>
</feature>
<feature type="transmembrane region" description="Helical" evidence="1">
    <location>
        <begin position="198"/>
        <end position="220"/>
    </location>
</feature>
<dbReference type="SUPFAM" id="SSF81321">
    <property type="entry name" value="Family A G protein-coupled receptor-like"/>
    <property type="match status" value="1"/>
</dbReference>
<dbReference type="Proteomes" id="UP000008281">
    <property type="component" value="Unassembled WGS sequence"/>
</dbReference>
<feature type="transmembrane region" description="Helical" evidence="1">
    <location>
        <begin position="41"/>
        <end position="60"/>
    </location>
</feature>
<dbReference type="InParanoid" id="E3LTR3"/>
<dbReference type="PANTHER" id="PTHR22943">
    <property type="entry name" value="7-TRANSMEMBRANE DOMAIN RECEPTOR C.ELEGANS"/>
    <property type="match status" value="1"/>
</dbReference>